<evidence type="ECO:0000256" key="1">
    <source>
        <dbReference type="ARBA" id="ARBA00004498"/>
    </source>
</evidence>
<dbReference type="Pfam" id="PF02210">
    <property type="entry name" value="Laminin_G_2"/>
    <property type="match status" value="1"/>
</dbReference>
<dbReference type="Proteomes" id="UP000299084">
    <property type="component" value="Unassembled WGS sequence"/>
</dbReference>
<dbReference type="Pfam" id="PF01410">
    <property type="entry name" value="COLFI"/>
    <property type="match status" value="1"/>
</dbReference>
<feature type="compositionally biased region" description="Low complexity" evidence="8">
    <location>
        <begin position="939"/>
        <end position="948"/>
    </location>
</feature>
<feature type="chain" id="PRO_5033494336" evidence="9">
    <location>
        <begin position="30"/>
        <end position="1341"/>
    </location>
</feature>
<keyword evidence="7" id="KW-0379">Hydroxylation</keyword>
<keyword evidence="4 9" id="KW-0732">Signal</keyword>
<dbReference type="InterPro" id="IPR001791">
    <property type="entry name" value="Laminin_G"/>
</dbReference>
<comment type="caution">
    <text evidence="11">The sequence shown here is derived from an EMBL/GenBank/DDBJ whole genome shotgun (WGS) entry which is preliminary data.</text>
</comment>
<reference evidence="11" key="1">
    <citation type="submission" date="2014-12" db="EMBL/GenBank/DDBJ databases">
        <authorList>
            <person name="Fitak R."/>
            <person name="Mohandesan E."/>
            <person name="Burger P.A."/>
            <person name="Jukka C."/>
        </authorList>
    </citation>
    <scope>NUCLEOTIDE SEQUENCE</scope>
    <source>
        <strain evidence="11">Drom800</strain>
        <tissue evidence="11">Blood</tissue>
    </source>
</reference>
<dbReference type="GO" id="GO:0005615">
    <property type="term" value="C:extracellular space"/>
    <property type="evidence" value="ECO:0007669"/>
    <property type="project" value="TreeGrafter"/>
</dbReference>
<dbReference type="InterPro" id="IPR008160">
    <property type="entry name" value="Collagen"/>
</dbReference>
<dbReference type="Gene3D" id="2.60.120.1000">
    <property type="match status" value="1"/>
</dbReference>
<dbReference type="InterPro" id="IPR050149">
    <property type="entry name" value="Collagen_superfamily"/>
</dbReference>
<dbReference type="GO" id="GO:0005581">
    <property type="term" value="C:collagen trimer"/>
    <property type="evidence" value="ECO:0007669"/>
    <property type="project" value="UniProtKB-KW"/>
</dbReference>
<feature type="compositionally biased region" description="Pro residues" evidence="8">
    <location>
        <begin position="918"/>
        <end position="927"/>
    </location>
</feature>
<feature type="region of interest" description="Disordered" evidence="8">
    <location>
        <begin position="909"/>
        <end position="971"/>
    </location>
</feature>
<evidence type="ECO:0000256" key="6">
    <source>
        <dbReference type="ARBA" id="ARBA00023119"/>
    </source>
</evidence>
<dbReference type="InterPro" id="IPR013320">
    <property type="entry name" value="ConA-like_dom_sf"/>
</dbReference>
<dbReference type="EMBL" id="JWIN03000022">
    <property type="protein sequence ID" value="KAB1259493.1"/>
    <property type="molecule type" value="Genomic_DNA"/>
</dbReference>
<dbReference type="SUPFAM" id="SSF49899">
    <property type="entry name" value="Concanavalin A-like lectins/glucanases"/>
    <property type="match status" value="1"/>
</dbReference>
<dbReference type="Pfam" id="PF01391">
    <property type="entry name" value="Collagen"/>
    <property type="match status" value="2"/>
</dbReference>
<dbReference type="PROSITE" id="PS51461">
    <property type="entry name" value="NC1_FIB"/>
    <property type="match status" value="1"/>
</dbReference>
<name>A0A5N4CKP2_CAMDR</name>
<dbReference type="EMBL" id="JWIN03000022">
    <property type="protein sequence ID" value="KAB1259492.1"/>
    <property type="molecule type" value="Genomic_DNA"/>
</dbReference>
<keyword evidence="2" id="KW-0964">Secreted</keyword>
<evidence type="ECO:0000259" key="10">
    <source>
        <dbReference type="PROSITE" id="PS51461"/>
    </source>
</evidence>
<evidence type="ECO:0000256" key="5">
    <source>
        <dbReference type="ARBA" id="ARBA00022737"/>
    </source>
</evidence>
<keyword evidence="12" id="KW-1185">Reference proteome</keyword>
<evidence type="ECO:0000313" key="11">
    <source>
        <dbReference type="EMBL" id="KAB1259493.1"/>
    </source>
</evidence>
<keyword evidence="5" id="KW-0677">Repeat</keyword>
<evidence type="ECO:0000256" key="8">
    <source>
        <dbReference type="SAM" id="MobiDB-lite"/>
    </source>
</evidence>
<proteinExistence type="predicted"/>
<accession>A0A5N4CKP2</accession>
<dbReference type="PANTHER" id="PTHR24023:SF1082">
    <property type="entry name" value="COLLAGEN TRIPLE HELIX REPEAT"/>
    <property type="match status" value="1"/>
</dbReference>
<organism evidence="11 12">
    <name type="scientific">Camelus dromedarius</name>
    <name type="common">Dromedary</name>
    <name type="synonym">Arabian camel</name>
    <dbReference type="NCBI Taxonomy" id="9838"/>
    <lineage>
        <taxon>Eukaryota</taxon>
        <taxon>Metazoa</taxon>
        <taxon>Chordata</taxon>
        <taxon>Craniata</taxon>
        <taxon>Vertebrata</taxon>
        <taxon>Euteleostomi</taxon>
        <taxon>Mammalia</taxon>
        <taxon>Eutheria</taxon>
        <taxon>Laurasiatheria</taxon>
        <taxon>Artiodactyla</taxon>
        <taxon>Tylopoda</taxon>
        <taxon>Camelidae</taxon>
        <taxon>Camelus</taxon>
    </lineage>
</organism>
<dbReference type="GO" id="GO:0031012">
    <property type="term" value="C:extracellular matrix"/>
    <property type="evidence" value="ECO:0007669"/>
    <property type="project" value="TreeGrafter"/>
</dbReference>
<evidence type="ECO:0000256" key="9">
    <source>
        <dbReference type="SAM" id="SignalP"/>
    </source>
</evidence>
<evidence type="ECO:0000256" key="2">
    <source>
        <dbReference type="ARBA" id="ARBA00022525"/>
    </source>
</evidence>
<dbReference type="InterPro" id="IPR000885">
    <property type="entry name" value="Fib_collagen_C"/>
</dbReference>
<dbReference type="SMART" id="SM00038">
    <property type="entry name" value="COLFI"/>
    <property type="match status" value="1"/>
</dbReference>
<reference evidence="11 12" key="2">
    <citation type="journal article" date="2019" name="Mol. Ecol. Resour.">
        <title>Improving Illumina assemblies with Hi-C and long reads: an example with the North African dromedary.</title>
        <authorList>
            <person name="Elbers J.P."/>
            <person name="Rogers M.F."/>
            <person name="Perelman P.L."/>
            <person name="Proskuryakova A.A."/>
            <person name="Serdyukova N.A."/>
            <person name="Johnson W.E."/>
            <person name="Horin P."/>
            <person name="Corander J."/>
            <person name="Murphy D."/>
            <person name="Burger P.A."/>
        </authorList>
    </citation>
    <scope>NUCLEOTIDE SEQUENCE [LARGE SCALE GENOMIC DNA]</scope>
    <source>
        <strain evidence="11">Drom800</strain>
        <tissue evidence="11">Blood</tissue>
    </source>
</reference>
<feature type="signal peptide" evidence="9">
    <location>
        <begin position="1"/>
        <end position="29"/>
    </location>
</feature>
<evidence type="ECO:0000256" key="4">
    <source>
        <dbReference type="ARBA" id="ARBA00022729"/>
    </source>
</evidence>
<evidence type="ECO:0000256" key="3">
    <source>
        <dbReference type="ARBA" id="ARBA00022530"/>
    </source>
</evidence>
<dbReference type="FunFam" id="2.60.120.1000:FF:000007">
    <property type="entry name" value="Collagen type V alpha 3 chain"/>
    <property type="match status" value="1"/>
</dbReference>
<dbReference type="FunFam" id="2.60.120.200:FF:000136">
    <property type="entry name" value="Collagen type V alpha 3 chain"/>
    <property type="match status" value="1"/>
</dbReference>
<dbReference type="SMART" id="SM00210">
    <property type="entry name" value="TSPN"/>
    <property type="match status" value="1"/>
</dbReference>
<sequence length="1341" mass="142688">MRSRWGLGQPRAGLCLLLFSLQLLSLTQAADPVDVLKSLGVRGGQAGFPEGPGLCPQRTSGGDRAFRVGKATTIGVPTRELFQDGRFPENFSVLITLRGQPANQSALLSIYNEAGVRQLGLVLGPALDLLGDSFRPLPQQVNLTDGRWHRVAVSVDGGMVTLVVDCEPQAPVLGHKPRFISTAGLTVLGTQDLGEETFEGDIQELLLSPDPQAAFQACEKHLPSCDNLDPTATGTSTDTPKTETPAPTLPLTPTPLVISTTVATGSNVTILEEGLDSDSGPELGTLETGLAKEDEEGGPTMGPHFRAAEQSWKTQFQIFPGTGEKGEKGEPAVIEQGVVGPSGPPGPPGFPGDPGLPGPAGLPGIPGIDGIRGLPGTVIMMPFQFAGDSLKGPPVSFQQAQAQAILQQAQVPLAQWGSKDAQALWAPEAFRDLMGHLAERERWAAQEQMGLEASQGTQDLRVTLVMWGNLVPRERMVISNDAFPQGAEGPPGPTGQAGEPGVVGIDGAPGAKGNVASQNPHFLLRVLQGNQALQDSKEILDPRFELPFPIMGIPGPQGPIGTPGEKGEDGFPGFKGDVGLKGDRGQPGPPGPRGEDGPEGLKGQEGLAGEEGPPGLAGEKGSIGFPGPLGPLGEKGKRVSHDPGVRVEGVLYETGTACVAVHDGRAPVERGGNQVPRGSQAPRVMWARTEPLGSLEKRASQVCKALLGSLDQRVPLAPRGKTGDLGTLDREENWASKVRQAHLDQLVLWVLRARQEKQGLWVKGGLQAPLDLLVNKVFQVWRAERGPRVNVDPLVPLAKMGSQGPWGFLDPLELPGLLARKGTRGKWAPLVTRAAKAIREMRAHLDQQGYGVLWDTQAPREQMGLRDAEDPLASLGRKEMMEVLMELQALGVPMAPVDQRVLQGCLEELGEPGEAGDPGPPGPPGIPGPKGEIGEKGDSGPSGAAGPPGKKGPPGEDGTKGNVGSQETRVPLETLEFQVKMAPQGRRETLVMLGDRVHLALLGKLAPRGPLAKGVLLVAWVEKAEKGRKAQKVNQASWDLLDSWGPLAPWALLVPSALWATLGPQVWRDPKVPVETLDPQAPQGPSAELHGLRRRRRSVPGPGALEDGLEEVLASLTSLSIELEQMRRPPGTAERPGLVCGELHRNHPHLPDGEYWIDPNQGCARDAIRVFCNFTAGGETCLYPDKKFETVKLASWSREKPGNWYSTFRRGKKFSYVDADGSPVNVVQLNFLKLLSATAHQSFTYSCQNSAAWLDEAAGDYGRSLRFLGTNGEELSFNQTAAATITVPYDGCQLRKGQTKTLLEFSSSRVGFLPLWDVAASDFGQTNQKFGFELGPVCFSS</sequence>
<feature type="region of interest" description="Disordered" evidence="8">
    <location>
        <begin position="552"/>
        <end position="641"/>
    </location>
</feature>
<keyword evidence="6 11" id="KW-0176">Collagen</keyword>
<dbReference type="GO" id="GO:0005201">
    <property type="term" value="F:extracellular matrix structural constituent"/>
    <property type="evidence" value="ECO:0007669"/>
    <property type="project" value="InterPro"/>
</dbReference>
<feature type="region of interest" description="Disordered" evidence="8">
    <location>
        <begin position="225"/>
        <end position="253"/>
    </location>
</feature>
<feature type="region of interest" description="Disordered" evidence="8">
    <location>
        <begin position="1075"/>
        <end position="1105"/>
    </location>
</feature>
<dbReference type="InterPro" id="IPR048287">
    <property type="entry name" value="TSPN-like_N"/>
</dbReference>
<comment type="subcellular location">
    <subcellularLocation>
        <location evidence="1">Secreted</location>
        <location evidence="1">Extracellular space</location>
        <location evidence="1">Extracellular matrix</location>
    </subcellularLocation>
</comment>
<dbReference type="PANTHER" id="PTHR24023">
    <property type="entry name" value="COLLAGEN ALPHA"/>
    <property type="match status" value="1"/>
</dbReference>
<evidence type="ECO:0000313" key="12">
    <source>
        <dbReference type="Proteomes" id="UP000299084"/>
    </source>
</evidence>
<feature type="compositionally biased region" description="Low complexity" evidence="8">
    <location>
        <begin position="605"/>
        <end position="619"/>
    </location>
</feature>
<feature type="region of interest" description="Disordered" evidence="8">
    <location>
        <begin position="482"/>
        <end position="516"/>
    </location>
</feature>
<evidence type="ECO:0000256" key="7">
    <source>
        <dbReference type="ARBA" id="ARBA00023278"/>
    </source>
</evidence>
<feature type="domain" description="Fibrillar collagen NC1" evidence="10">
    <location>
        <begin position="1110"/>
        <end position="1340"/>
    </location>
</feature>
<gene>
    <name evidence="11" type="ORF">Cadr_000025384</name>
</gene>
<feature type="compositionally biased region" description="Low complexity" evidence="8">
    <location>
        <begin position="552"/>
        <end position="563"/>
    </location>
</feature>
<dbReference type="Gene3D" id="2.60.120.200">
    <property type="match status" value="1"/>
</dbReference>
<protein>
    <submittedName>
        <fullName evidence="11">Collagen alpha-3 chain</fullName>
    </submittedName>
</protein>
<keyword evidence="3" id="KW-0272">Extracellular matrix</keyword>